<dbReference type="GO" id="GO:0047325">
    <property type="term" value="F:inositol-3,4,5,6-tetrakisphosphate 1-kinase activity"/>
    <property type="evidence" value="ECO:0007669"/>
    <property type="project" value="InterPro"/>
</dbReference>
<comment type="subunit">
    <text evidence="5">Monomer.</text>
</comment>
<evidence type="ECO:0000256" key="2">
    <source>
        <dbReference type="ARBA" id="ARBA00000680"/>
    </source>
</evidence>
<dbReference type="Gene3D" id="3.30.1490.220">
    <property type="match status" value="1"/>
</dbReference>
<evidence type="ECO:0000313" key="15">
    <source>
        <dbReference type="Proteomes" id="UP000734854"/>
    </source>
</evidence>
<evidence type="ECO:0000256" key="9">
    <source>
        <dbReference type="ARBA" id="ARBA00022741"/>
    </source>
</evidence>
<sequence length="381" mass="42973">MGAVRGVILDESVLLSDDGDDGPLLKPGAEAVLRRLRYSDLRVGFCHDGEVSSQKAAFLQKTARMHSYTCISLTAPDIINSFNQVLLEWGIAGDRCFYVTSKKHEAAAYEIVGQSWVIVHIGVDCCYTTNNEFLFIEKLEQLPLAICCFTKKALKNLSLLIIGYLMKPSREEDFAKAATLNSEQNRLMFVPLSFEFPLESQLQAVDAVLHKATDEIINFKPNTSTEFSQGVSFSTGMCELERFIKDHPECCLIDPLKNIYPLLDRHQIQQILLGLQEINMQDHCRLRAPYFLKVHFLELYFFAAYIVYCNKIKPEKIDAFNEPNLRDQLSEANLSFPIIVKPQIACGVGDAHNMALVFKFEDFKGLHVPLPAILQVSNIGL</sequence>
<keyword evidence="7" id="KW-0808">Transferase</keyword>
<accession>A0A8J5LAG8</accession>
<keyword evidence="9" id="KW-0547">Nucleotide-binding</keyword>
<evidence type="ECO:0000256" key="5">
    <source>
        <dbReference type="ARBA" id="ARBA00011245"/>
    </source>
</evidence>
<dbReference type="AlphaFoldDB" id="A0A8J5LAG8"/>
<keyword evidence="8" id="KW-0479">Metal-binding</keyword>
<evidence type="ECO:0000256" key="10">
    <source>
        <dbReference type="ARBA" id="ARBA00022777"/>
    </source>
</evidence>
<proteinExistence type="inferred from homology"/>
<comment type="catalytic activity">
    <reaction evidence="1">
        <text>1D-myo-inositol 1,3,4-trisphosphate + ATP = 1D-myo-inositol 1,3,4,6-tetrakisphosphate + ADP + H(+)</text>
        <dbReference type="Rhea" id="RHEA:20940"/>
        <dbReference type="ChEBI" id="CHEBI:15378"/>
        <dbReference type="ChEBI" id="CHEBI:30616"/>
        <dbReference type="ChEBI" id="CHEBI:57660"/>
        <dbReference type="ChEBI" id="CHEBI:58414"/>
        <dbReference type="ChEBI" id="CHEBI:456216"/>
        <dbReference type="EC" id="2.7.1.159"/>
    </reaction>
</comment>
<evidence type="ECO:0000256" key="11">
    <source>
        <dbReference type="ARBA" id="ARBA00022840"/>
    </source>
</evidence>
<protein>
    <recommendedName>
        <fullName evidence="6">inositol-1,3,4-trisphosphate 5/6-kinase</fullName>
        <ecNumber evidence="6">2.7.1.159</ecNumber>
    </recommendedName>
</protein>
<dbReference type="GO" id="GO:0005737">
    <property type="term" value="C:cytoplasm"/>
    <property type="evidence" value="ECO:0007669"/>
    <property type="project" value="TreeGrafter"/>
</dbReference>
<gene>
    <name evidence="14" type="ORF">ZIOFF_032081</name>
</gene>
<comment type="caution">
    <text evidence="14">The sequence shown here is derived from an EMBL/GenBank/DDBJ whole genome shotgun (WGS) entry which is preliminary data.</text>
</comment>
<evidence type="ECO:0000256" key="8">
    <source>
        <dbReference type="ARBA" id="ARBA00022723"/>
    </source>
</evidence>
<evidence type="ECO:0000259" key="13">
    <source>
        <dbReference type="Pfam" id="PF05770"/>
    </source>
</evidence>
<dbReference type="GO" id="GO:0052725">
    <property type="term" value="F:inositol-1,3,4-trisphosphate 6-kinase activity"/>
    <property type="evidence" value="ECO:0007669"/>
    <property type="project" value="InterPro"/>
</dbReference>
<dbReference type="InterPro" id="IPR040464">
    <property type="entry name" value="InsP(3)kin_ATP-grasp"/>
</dbReference>
<evidence type="ECO:0000256" key="4">
    <source>
        <dbReference type="ARBA" id="ARBA00009601"/>
    </source>
</evidence>
<dbReference type="PANTHER" id="PTHR14217">
    <property type="entry name" value="INOSITOL-TETRAKISPHOSPHATE 1-KINASE"/>
    <property type="match status" value="1"/>
</dbReference>
<comment type="catalytic activity">
    <reaction evidence="2">
        <text>1D-myo-inositol 1,3,4-trisphosphate + ATP = 1D-myo-inositol 1,3,4,5-tetrakisphosphate + ADP + H(+)</text>
        <dbReference type="Rhea" id="RHEA:13253"/>
        <dbReference type="ChEBI" id="CHEBI:15378"/>
        <dbReference type="ChEBI" id="CHEBI:30616"/>
        <dbReference type="ChEBI" id="CHEBI:57895"/>
        <dbReference type="ChEBI" id="CHEBI:58414"/>
        <dbReference type="ChEBI" id="CHEBI:456216"/>
        <dbReference type="EC" id="2.7.1.159"/>
    </reaction>
</comment>
<name>A0A8J5LAG8_ZINOF</name>
<dbReference type="GO" id="GO:0052726">
    <property type="term" value="F:inositol-1,3,4-trisphosphate 5-kinase activity"/>
    <property type="evidence" value="ECO:0007669"/>
    <property type="project" value="InterPro"/>
</dbReference>
<dbReference type="GO" id="GO:0032957">
    <property type="term" value="P:inositol trisphosphate metabolic process"/>
    <property type="evidence" value="ECO:0007669"/>
    <property type="project" value="InterPro"/>
</dbReference>
<keyword evidence="11" id="KW-0067">ATP-binding</keyword>
<comment type="cofactor">
    <cofactor evidence="3">
        <name>Mg(2+)</name>
        <dbReference type="ChEBI" id="CHEBI:18420"/>
    </cofactor>
</comment>
<organism evidence="14 15">
    <name type="scientific">Zingiber officinale</name>
    <name type="common">Ginger</name>
    <name type="synonym">Amomum zingiber</name>
    <dbReference type="NCBI Taxonomy" id="94328"/>
    <lineage>
        <taxon>Eukaryota</taxon>
        <taxon>Viridiplantae</taxon>
        <taxon>Streptophyta</taxon>
        <taxon>Embryophyta</taxon>
        <taxon>Tracheophyta</taxon>
        <taxon>Spermatophyta</taxon>
        <taxon>Magnoliopsida</taxon>
        <taxon>Liliopsida</taxon>
        <taxon>Zingiberales</taxon>
        <taxon>Zingiberaceae</taxon>
        <taxon>Zingiber</taxon>
    </lineage>
</organism>
<dbReference type="GO" id="GO:0005524">
    <property type="term" value="F:ATP binding"/>
    <property type="evidence" value="ECO:0007669"/>
    <property type="project" value="UniProtKB-KW"/>
</dbReference>
<evidence type="ECO:0000256" key="1">
    <source>
        <dbReference type="ARBA" id="ARBA00000399"/>
    </source>
</evidence>
<dbReference type="EC" id="2.7.1.159" evidence="6"/>
<dbReference type="Gene3D" id="3.40.50.11370">
    <property type="match status" value="1"/>
</dbReference>
<dbReference type="Proteomes" id="UP000734854">
    <property type="component" value="Unassembled WGS sequence"/>
</dbReference>
<comment type="similarity">
    <text evidence="4">Belongs to the ITPK1 family.</text>
</comment>
<dbReference type="EMBL" id="JACMSC010000009">
    <property type="protein sequence ID" value="KAG6506752.1"/>
    <property type="molecule type" value="Genomic_DNA"/>
</dbReference>
<keyword evidence="12" id="KW-0460">Magnesium</keyword>
<dbReference type="PANTHER" id="PTHR14217:SF1">
    <property type="entry name" value="INOSITOL-TETRAKISPHOSPHATE 1-KINASE"/>
    <property type="match status" value="1"/>
</dbReference>
<dbReference type="InterPro" id="IPR008656">
    <property type="entry name" value="Inositol_tetrakis-P_1-kinase"/>
</dbReference>
<reference evidence="14 15" key="1">
    <citation type="submission" date="2020-08" db="EMBL/GenBank/DDBJ databases">
        <title>Plant Genome Project.</title>
        <authorList>
            <person name="Zhang R.-G."/>
        </authorList>
    </citation>
    <scope>NUCLEOTIDE SEQUENCE [LARGE SCALE GENOMIC DNA]</scope>
    <source>
        <tissue evidence="14">Rhizome</tissue>
    </source>
</reference>
<keyword evidence="10" id="KW-0418">Kinase</keyword>
<evidence type="ECO:0000256" key="7">
    <source>
        <dbReference type="ARBA" id="ARBA00022679"/>
    </source>
</evidence>
<evidence type="ECO:0000256" key="6">
    <source>
        <dbReference type="ARBA" id="ARBA00012017"/>
    </source>
</evidence>
<dbReference type="Pfam" id="PF05770">
    <property type="entry name" value="Ins134_P3_kin"/>
    <property type="match status" value="1"/>
</dbReference>
<feature type="domain" description="Inositol 1,3,4-trisphosphate 5/6-kinase ATP-grasp" evidence="13">
    <location>
        <begin position="324"/>
        <end position="370"/>
    </location>
</feature>
<evidence type="ECO:0000313" key="14">
    <source>
        <dbReference type="EMBL" id="KAG6506752.1"/>
    </source>
</evidence>
<evidence type="ECO:0000256" key="3">
    <source>
        <dbReference type="ARBA" id="ARBA00001946"/>
    </source>
</evidence>
<dbReference type="GO" id="GO:0000287">
    <property type="term" value="F:magnesium ion binding"/>
    <property type="evidence" value="ECO:0007669"/>
    <property type="project" value="InterPro"/>
</dbReference>
<keyword evidence="15" id="KW-1185">Reference proteome</keyword>
<evidence type="ECO:0000256" key="12">
    <source>
        <dbReference type="ARBA" id="ARBA00022842"/>
    </source>
</evidence>